<dbReference type="SUPFAM" id="SSF48371">
    <property type="entry name" value="ARM repeat"/>
    <property type="match status" value="1"/>
</dbReference>
<keyword evidence="7" id="KW-1185">Reference proteome</keyword>
<evidence type="ECO:0000313" key="6">
    <source>
        <dbReference type="EMBL" id="CTQ41099.1"/>
    </source>
</evidence>
<dbReference type="InterPro" id="IPR050840">
    <property type="entry name" value="Adaptor_Complx_Large_Subunit"/>
</dbReference>
<dbReference type="GO" id="GO:0006886">
    <property type="term" value="P:intracellular protein transport"/>
    <property type="evidence" value="ECO:0007669"/>
    <property type="project" value="InterPro"/>
</dbReference>
<keyword evidence="4" id="KW-0472">Membrane</keyword>
<reference evidence="6 7" key="1">
    <citation type="journal article" date="2012" name="Nucleic Acids Res.">
        <title>Sequencing of the smallest Apicomplexan genome from the human pathogen Babesia microti.</title>
        <authorList>
            <person name="Cornillot E."/>
            <person name="Hadj-Kaddour K."/>
            <person name="Dassouli A."/>
            <person name="Noel B."/>
            <person name="Ranwez V."/>
            <person name="Vacherie B."/>
            <person name="Augagneur Y."/>
            <person name="Bres V."/>
            <person name="Duclos A."/>
            <person name="Randazzo S."/>
            <person name="Carcy B."/>
            <person name="Debierre-Grockiego F."/>
            <person name="Delbecq S."/>
            <person name="Moubri-Menage K."/>
            <person name="Shams-Eldin H."/>
            <person name="Usmani-Brown S."/>
            <person name="Bringaud F."/>
            <person name="Wincker P."/>
            <person name="Vivares C.P."/>
            <person name="Schwarz R.T."/>
            <person name="Schetters T.P."/>
            <person name="Krause P.J."/>
            <person name="Gorenflot A."/>
            <person name="Berry V."/>
            <person name="Barbe V."/>
            <person name="Ben Mamoun C."/>
        </authorList>
    </citation>
    <scope>NUCLEOTIDE SEQUENCE [LARGE SCALE GENOMIC DNA]</scope>
    <source>
        <strain evidence="6 7">RI</strain>
    </source>
</reference>
<dbReference type="Gene3D" id="1.25.10.10">
    <property type="entry name" value="Leucine-rich Repeat Variant"/>
    <property type="match status" value="1"/>
</dbReference>
<keyword evidence="3" id="KW-0653">Protein transport</keyword>
<dbReference type="OMA" id="XYAPSKR"/>
<evidence type="ECO:0000256" key="3">
    <source>
        <dbReference type="ARBA" id="ARBA00022927"/>
    </source>
</evidence>
<dbReference type="GO" id="GO:0012505">
    <property type="term" value="C:endomembrane system"/>
    <property type="evidence" value="ECO:0007669"/>
    <property type="project" value="UniProtKB-SubCell"/>
</dbReference>
<dbReference type="VEuPathDB" id="PiroplasmaDB:BMR1_03g02500"/>
<dbReference type="Proteomes" id="UP000002899">
    <property type="component" value="Chromosome III"/>
</dbReference>
<dbReference type="EMBL" id="LN871598">
    <property type="protein sequence ID" value="CTQ41099.1"/>
    <property type="molecule type" value="Genomic_DNA"/>
</dbReference>
<dbReference type="RefSeq" id="XP_012649110.1">
    <property type="nucleotide sequence ID" value="XM_012793656.1"/>
</dbReference>
<evidence type="ECO:0000256" key="2">
    <source>
        <dbReference type="ARBA" id="ARBA00022448"/>
    </source>
</evidence>
<keyword evidence="2" id="KW-0813">Transport</keyword>
<dbReference type="InterPro" id="IPR002553">
    <property type="entry name" value="Clathrin/coatomer_adapt-like_N"/>
</dbReference>
<evidence type="ECO:0000256" key="1">
    <source>
        <dbReference type="ARBA" id="ARBA00004308"/>
    </source>
</evidence>
<accession>A0A0K3AN01</accession>
<dbReference type="OrthoDB" id="28053at2759"/>
<dbReference type="AlphaFoldDB" id="A0A0K3AN01"/>
<dbReference type="InterPro" id="IPR011989">
    <property type="entry name" value="ARM-like"/>
</dbReference>
<evidence type="ECO:0000313" key="7">
    <source>
        <dbReference type="Proteomes" id="UP000002899"/>
    </source>
</evidence>
<protein>
    <submittedName>
        <fullName evidence="6">AP-1 complex subunit gamma-1</fullName>
    </submittedName>
</protein>
<dbReference type="KEGG" id="bmic:BMR1_03g02500"/>
<evidence type="ECO:0000256" key="4">
    <source>
        <dbReference type="ARBA" id="ARBA00023136"/>
    </source>
</evidence>
<sequence>MSIKDLVRRIRCCKTLAEERALIATECANIRTGFREDPNSDRRRNVTKLLFIHILGHATNFGQIECLKLVASDKFSDKRIGYLGLSLLLNENMEILMLVTNSIKLDLSHPNHYVSSLALTALANIGTLEMFQSLDTEIQYLLQVSNPLIKKKAALCMKRYILKLNTPPSIIHDDVTLYIHMVPKLILDQNHGVVSSGCVLLTALLDRYPDYPEWSSNVPVLIERMYKLIGPPGTNGPVYGDCSIGGIPDPFLQSKILRLLCRLSAFKLQPHVQRELNNLLAQIATQQDTKNNKVLTYNPGVSVQYACVECIFACPVEKGLRLLASNIIKRFLESPDNNLKCVALNILQKIVKSDTTTAQRHINYIVHCLLNPDIYIRKVALNVSFLLTNQENVLPMVKHFSNILLTSNDSLKRDAAMKISHALTAFYTPPIYQLEMYIKLLSLTGSSAPNEILSKLCDLIRKNPDITDKAISQLFVAARSNINQLLLVNACLWSLSECVTDGKEGWSSRLDSVLSRGIMPNKYPHATTKNNNSNDSTNILDSMDPFSQSELDILSTVGNANDNNGNNDNGDENTEKFELPIHEVISFLIHLSERVLSGVGTDNGEYLLNCLCKLSLKYPEHLTIFREIISKFRNFENIELQQRACEFYLILGILDGDTAVPCSTDFVFTGNDPTIGINNDEYSIGDIISSPNTKPLGTNLMNAHANFELNYPFTTDTNLTMGINLLELDFLKPIPQNESTFNLPDKRGEKMVAECKTDFLKPNISNLVMDDPFTSVAEEAFSKKSNDIKIESDSLFYPTKSPSYSARDDNLKIDIEPSFYSTAIPAHTATDTSTTDHMRQLDLIKDELSQVDAFADLSLDKR</sequence>
<organism evidence="6 7">
    <name type="scientific">Babesia microti (strain RI)</name>
    <dbReference type="NCBI Taxonomy" id="1133968"/>
    <lineage>
        <taxon>Eukaryota</taxon>
        <taxon>Sar</taxon>
        <taxon>Alveolata</taxon>
        <taxon>Apicomplexa</taxon>
        <taxon>Aconoidasida</taxon>
        <taxon>Piroplasmida</taxon>
        <taxon>Babesiidae</taxon>
        <taxon>Babesia</taxon>
    </lineage>
</organism>
<gene>
    <name evidence="6" type="ORF">BMR1_03g02500</name>
</gene>
<dbReference type="GO" id="GO:0030117">
    <property type="term" value="C:membrane coat"/>
    <property type="evidence" value="ECO:0007669"/>
    <property type="project" value="InterPro"/>
</dbReference>
<reference evidence="6 7" key="2">
    <citation type="journal article" date="2013" name="PLoS ONE">
        <title>Whole genome mapping and re-organization of the nuclear and mitochondrial genomes of Babesia microti isolates.</title>
        <authorList>
            <person name="Cornillot E."/>
            <person name="Dassouli A."/>
            <person name="Garg A."/>
            <person name="Pachikara N."/>
            <person name="Randazzo S."/>
            <person name="Depoix D."/>
            <person name="Carcy B."/>
            <person name="Delbecq S."/>
            <person name="Frutos R."/>
            <person name="Silva J.C."/>
            <person name="Sutton R."/>
            <person name="Krause P.J."/>
            <person name="Mamoun C.B."/>
        </authorList>
    </citation>
    <scope>NUCLEOTIDE SEQUENCE [LARGE SCALE GENOMIC DNA]</scope>
    <source>
        <strain evidence="6 7">RI</strain>
    </source>
</reference>
<dbReference type="PANTHER" id="PTHR22780">
    <property type="entry name" value="ADAPTIN, ALPHA/GAMMA/EPSILON"/>
    <property type="match status" value="1"/>
</dbReference>
<dbReference type="InterPro" id="IPR016024">
    <property type="entry name" value="ARM-type_fold"/>
</dbReference>
<dbReference type="Pfam" id="PF01602">
    <property type="entry name" value="Adaptin_N"/>
    <property type="match status" value="1"/>
</dbReference>
<feature type="domain" description="Clathrin/coatomer adaptor adaptin-like N-terminal" evidence="5">
    <location>
        <begin position="19"/>
        <end position="500"/>
    </location>
</feature>
<evidence type="ECO:0000259" key="5">
    <source>
        <dbReference type="Pfam" id="PF01602"/>
    </source>
</evidence>
<dbReference type="GeneID" id="24425141"/>
<comment type="subcellular location">
    <subcellularLocation>
        <location evidence="1">Endomembrane system</location>
    </subcellularLocation>
</comment>
<name>A0A0K3AN01_BABMR</name>
<reference evidence="6 7" key="3">
    <citation type="journal article" date="2016" name="Sci. Rep.">
        <title>Genome-wide diversity and gene expression profiling of Babesia microti isolates identify polymorphic genes that mediate host-pathogen interactions.</title>
        <authorList>
            <person name="Silva J.C."/>
            <person name="Cornillot E."/>
            <person name="McCracken C."/>
            <person name="Usmani-Brown S."/>
            <person name="Dwivedi A."/>
            <person name="Ifeonu O.O."/>
            <person name="Crabtree J."/>
            <person name="Gotia H.T."/>
            <person name="Virji A.Z."/>
            <person name="Reynes C."/>
            <person name="Colinge J."/>
            <person name="Kumar V."/>
            <person name="Lawres L."/>
            <person name="Pazzi J.E."/>
            <person name="Pablo J.V."/>
            <person name="Hung C."/>
            <person name="Brancato J."/>
            <person name="Kumari P."/>
            <person name="Orvis J."/>
            <person name="Tretina K."/>
            <person name="Chibucos M."/>
            <person name="Ott S."/>
            <person name="Sadzewicz L."/>
            <person name="Sengamalay N."/>
            <person name="Shetty A.C."/>
            <person name="Su Q."/>
            <person name="Tallon L."/>
            <person name="Fraser C.M."/>
            <person name="Frutos R."/>
            <person name="Molina D.M."/>
            <person name="Krause P.J."/>
            <person name="Ben Mamoun C."/>
        </authorList>
    </citation>
    <scope>NUCLEOTIDE SEQUENCE [LARGE SCALE GENOMIC DNA]</scope>
    <source>
        <strain evidence="6 7">RI</strain>
    </source>
</reference>
<dbReference type="GO" id="GO:0016192">
    <property type="term" value="P:vesicle-mediated transport"/>
    <property type="evidence" value="ECO:0007669"/>
    <property type="project" value="InterPro"/>
</dbReference>
<proteinExistence type="predicted"/>